<organism evidence="2 3">
    <name type="scientific">Candidatus Kaiserbacteria bacterium CG10_big_fil_rev_8_21_14_0_10_56_12</name>
    <dbReference type="NCBI Taxonomy" id="1974611"/>
    <lineage>
        <taxon>Bacteria</taxon>
        <taxon>Candidatus Kaiseribacteriota</taxon>
    </lineage>
</organism>
<protein>
    <recommendedName>
        <fullName evidence="1">DOD-type homing endonuclease domain-containing protein</fullName>
    </recommendedName>
</protein>
<sequence length="225" mass="25222">MGAIKTLRYPKKSHRKKVTIPKRSKALAEFHGIMLGDGGIGNPWQATITLNATKDREYARYIQKLVSDLFALAPVIIKSKDRDALRILINSTTTVDFLVSSGLSRGNKLAKGLRIPKWILAKPSYRLACVRGLVDTDGCIFIHKHVVAKKLYRNIGLTFSSRSPELIFQVAAILGEFKIVPHITMRGTDIYLYQADAVARYLEIFGSSNTRITSVYEQWRGDRAA</sequence>
<dbReference type="EMBL" id="PFBL01000019">
    <property type="protein sequence ID" value="PIR83130.1"/>
    <property type="molecule type" value="Genomic_DNA"/>
</dbReference>
<dbReference type="Proteomes" id="UP000230179">
    <property type="component" value="Unassembled WGS sequence"/>
</dbReference>
<evidence type="ECO:0000259" key="1">
    <source>
        <dbReference type="PROSITE" id="PS50819"/>
    </source>
</evidence>
<dbReference type="GO" id="GO:0004519">
    <property type="term" value="F:endonuclease activity"/>
    <property type="evidence" value="ECO:0007669"/>
    <property type="project" value="InterPro"/>
</dbReference>
<reference evidence="3" key="1">
    <citation type="submission" date="2017-09" db="EMBL/GenBank/DDBJ databases">
        <title>Depth-based differentiation of microbial function through sediment-hosted aquifers and enrichment of novel symbionts in the deep terrestrial subsurface.</title>
        <authorList>
            <person name="Probst A.J."/>
            <person name="Ladd B."/>
            <person name="Jarett J.K."/>
            <person name="Geller-Mcgrath D.E."/>
            <person name="Sieber C.M.K."/>
            <person name="Emerson J.B."/>
            <person name="Anantharaman K."/>
            <person name="Thomas B.C."/>
            <person name="Malmstrom R."/>
            <person name="Stieglmeier M."/>
            <person name="Klingl A."/>
            <person name="Woyke T."/>
            <person name="Ryan C.M."/>
            <person name="Banfield J.F."/>
        </authorList>
    </citation>
    <scope>NUCLEOTIDE SEQUENCE [LARGE SCALE GENOMIC DNA]</scope>
</reference>
<proteinExistence type="predicted"/>
<accession>A0A2H0U9U6</accession>
<dbReference type="AlphaFoldDB" id="A0A2H0U9U6"/>
<evidence type="ECO:0000313" key="2">
    <source>
        <dbReference type="EMBL" id="PIR83130.1"/>
    </source>
</evidence>
<dbReference type="InterPro" id="IPR004042">
    <property type="entry name" value="Intein_endonuc_central"/>
</dbReference>
<evidence type="ECO:0000313" key="3">
    <source>
        <dbReference type="Proteomes" id="UP000230179"/>
    </source>
</evidence>
<dbReference type="InterPro" id="IPR027434">
    <property type="entry name" value="Homing_endonucl"/>
</dbReference>
<dbReference type="InterPro" id="IPR004860">
    <property type="entry name" value="LAGLIDADG_dom"/>
</dbReference>
<dbReference type="Gene3D" id="3.10.28.10">
    <property type="entry name" value="Homing endonucleases"/>
    <property type="match status" value="1"/>
</dbReference>
<name>A0A2H0U9U6_9BACT</name>
<dbReference type="SUPFAM" id="SSF55608">
    <property type="entry name" value="Homing endonucleases"/>
    <property type="match status" value="1"/>
</dbReference>
<feature type="domain" description="DOD-type homing endonuclease" evidence="1">
    <location>
        <begin position="30"/>
        <end position="179"/>
    </location>
</feature>
<dbReference type="Pfam" id="PF14528">
    <property type="entry name" value="LAGLIDADG_3"/>
    <property type="match status" value="1"/>
</dbReference>
<dbReference type="InterPro" id="IPR039518">
    <property type="entry name" value="WhiA_LAGLIDADG_dom"/>
</dbReference>
<comment type="caution">
    <text evidence="2">The sequence shown here is derived from an EMBL/GenBank/DDBJ whole genome shotgun (WGS) entry which is preliminary data.</text>
</comment>
<dbReference type="Pfam" id="PF14527">
    <property type="entry name" value="LAGLIDADG_WhiA"/>
    <property type="match status" value="1"/>
</dbReference>
<gene>
    <name evidence="2" type="ORF">COU19_02165</name>
</gene>
<dbReference type="PROSITE" id="PS50819">
    <property type="entry name" value="INTEIN_ENDONUCLEASE"/>
    <property type="match status" value="1"/>
</dbReference>